<evidence type="ECO:0000313" key="1">
    <source>
        <dbReference type="EMBL" id="EGO26528.1"/>
    </source>
</evidence>
<dbReference type="EMBL" id="GL945432">
    <property type="protein sequence ID" value="EGO26528.1"/>
    <property type="molecule type" value="Genomic_DNA"/>
</dbReference>
<reference evidence="1" key="1">
    <citation type="submission" date="2011-04" db="EMBL/GenBank/DDBJ databases">
        <title>Evolution of plant cell wall degrading machinery underlies the functional diversity of forest fungi.</title>
        <authorList>
            <consortium name="US DOE Joint Genome Institute (JGI-PGF)"/>
            <person name="Eastwood D.C."/>
            <person name="Floudas D."/>
            <person name="Binder M."/>
            <person name="Majcherczyk A."/>
            <person name="Schneider P."/>
            <person name="Aerts A."/>
            <person name="Asiegbu F.O."/>
            <person name="Baker S.E."/>
            <person name="Barry K."/>
            <person name="Bendiksby M."/>
            <person name="Blumentritt M."/>
            <person name="Coutinho P.M."/>
            <person name="Cullen D."/>
            <person name="Cullen D."/>
            <person name="Gathman A."/>
            <person name="Goodell B."/>
            <person name="Henrissat B."/>
            <person name="Ihrmark K."/>
            <person name="Kauserud H."/>
            <person name="Kohler A."/>
            <person name="LaButti K."/>
            <person name="Lapidus A."/>
            <person name="Lavin J.L."/>
            <person name="Lee Y.-H."/>
            <person name="Lindquist E."/>
            <person name="Lilly W."/>
            <person name="Lucas S."/>
            <person name="Morin E."/>
            <person name="Murat C."/>
            <person name="Oguiza J.A."/>
            <person name="Park J."/>
            <person name="Pisabarro A.G."/>
            <person name="Riley R."/>
            <person name="Rosling A."/>
            <person name="Salamov A."/>
            <person name="Schmidt O."/>
            <person name="Schmutz J."/>
            <person name="Skrede I."/>
            <person name="Stenlid J."/>
            <person name="Wiebenga A."/>
            <person name="Xie X."/>
            <person name="Kues U."/>
            <person name="Hibbett D.S."/>
            <person name="Hoffmeister D."/>
            <person name="Hogberg N."/>
            <person name="Martin F."/>
            <person name="Grigoriev I.V."/>
            <person name="Watkinson S.C."/>
        </authorList>
    </citation>
    <scope>NUCLEOTIDE SEQUENCE</scope>
    <source>
        <strain evidence="1">S7.9</strain>
    </source>
</reference>
<organism>
    <name type="scientific">Serpula lacrymans var. lacrymans (strain S7.9)</name>
    <name type="common">Dry rot fungus</name>
    <dbReference type="NCBI Taxonomy" id="578457"/>
    <lineage>
        <taxon>Eukaryota</taxon>
        <taxon>Fungi</taxon>
        <taxon>Dikarya</taxon>
        <taxon>Basidiomycota</taxon>
        <taxon>Agaricomycotina</taxon>
        <taxon>Agaricomycetes</taxon>
        <taxon>Agaricomycetidae</taxon>
        <taxon>Boletales</taxon>
        <taxon>Coniophorineae</taxon>
        <taxon>Serpulaceae</taxon>
        <taxon>Serpula</taxon>
    </lineage>
</organism>
<proteinExistence type="predicted"/>
<accession>F8NQ49</accession>
<gene>
    <name evidence="1" type="ORF">SERLADRAFT_463700</name>
</gene>
<dbReference type="GeneID" id="18818613"/>
<protein>
    <submittedName>
        <fullName evidence="1">Uncharacterized protein</fullName>
    </submittedName>
</protein>
<dbReference type="Proteomes" id="UP000008064">
    <property type="component" value="Unassembled WGS sequence"/>
</dbReference>
<dbReference type="KEGG" id="sla:SERLADRAFT_463700"/>
<name>F8NQ49_SERL9</name>
<dbReference type="HOGENOM" id="CLU_2924125_0_0_1"/>
<dbReference type="RefSeq" id="XP_007316701.1">
    <property type="nucleotide sequence ID" value="XM_007316639.1"/>
</dbReference>
<dbReference type="AlphaFoldDB" id="F8NQ49"/>
<sequence>MKGSIFSLSLILKNKPSELLFIYESESKISQIRRLDLLAQETLCSLSAIITHDPHNSLPTR</sequence>